<dbReference type="Gene3D" id="3.40.630.30">
    <property type="match status" value="1"/>
</dbReference>
<dbReference type="InterPro" id="IPR050832">
    <property type="entry name" value="Bact_Acetyltransf"/>
</dbReference>
<proteinExistence type="predicted"/>
<dbReference type="RefSeq" id="WP_218871615.1">
    <property type="nucleotide sequence ID" value="NZ_JACCBU010000001.1"/>
</dbReference>
<dbReference type="PROSITE" id="PS51186">
    <property type="entry name" value="GNAT"/>
    <property type="match status" value="1"/>
</dbReference>
<name>A0A7Y9LF48_9ACTN</name>
<sequence>MDTVLMRPARADEAELLGDIALLAKGSWGYDQEFLDACRSELTYTEGDLSDRKFVVAESAGRVLGFYSVDGELPEGELGNLWVVPESIGTGLGRRLFEHAADTARNLGFRLLKIEAEPLAEGFYLAMGAVRVGEIASGSIPGRMLPVLRYDVIMKTK</sequence>
<evidence type="ECO:0000313" key="5">
    <source>
        <dbReference type="Proteomes" id="UP000569914"/>
    </source>
</evidence>
<reference evidence="4 5" key="1">
    <citation type="submission" date="2020-07" db="EMBL/GenBank/DDBJ databases">
        <title>Sequencing the genomes of 1000 actinobacteria strains.</title>
        <authorList>
            <person name="Klenk H.-P."/>
        </authorList>
    </citation>
    <scope>NUCLEOTIDE SEQUENCE [LARGE SCALE GENOMIC DNA]</scope>
    <source>
        <strain evidence="4 5">DSM 22083</strain>
    </source>
</reference>
<evidence type="ECO:0000256" key="2">
    <source>
        <dbReference type="ARBA" id="ARBA00023315"/>
    </source>
</evidence>
<gene>
    <name evidence="4" type="ORF">BKA15_005817</name>
</gene>
<dbReference type="EMBL" id="JACCBU010000001">
    <property type="protein sequence ID" value="NYE74488.1"/>
    <property type="molecule type" value="Genomic_DNA"/>
</dbReference>
<evidence type="ECO:0000256" key="1">
    <source>
        <dbReference type="ARBA" id="ARBA00022679"/>
    </source>
</evidence>
<feature type="domain" description="N-acetyltransferase" evidence="3">
    <location>
        <begin position="4"/>
        <end position="157"/>
    </location>
</feature>
<dbReference type="GO" id="GO:0016747">
    <property type="term" value="F:acyltransferase activity, transferring groups other than amino-acyl groups"/>
    <property type="evidence" value="ECO:0007669"/>
    <property type="project" value="InterPro"/>
</dbReference>
<dbReference type="InterPro" id="IPR000182">
    <property type="entry name" value="GNAT_dom"/>
</dbReference>
<accession>A0A7Y9LF48</accession>
<evidence type="ECO:0000313" key="4">
    <source>
        <dbReference type="EMBL" id="NYE74488.1"/>
    </source>
</evidence>
<dbReference type="PANTHER" id="PTHR43877">
    <property type="entry name" value="AMINOALKYLPHOSPHONATE N-ACETYLTRANSFERASE-RELATED-RELATED"/>
    <property type="match status" value="1"/>
</dbReference>
<dbReference type="AlphaFoldDB" id="A0A7Y9LF48"/>
<keyword evidence="1 4" id="KW-0808">Transferase</keyword>
<protein>
    <submittedName>
        <fullName evidence="4">GNAT superfamily N-acetyltransferase</fullName>
    </submittedName>
</protein>
<dbReference type="CDD" id="cd04301">
    <property type="entry name" value="NAT_SF"/>
    <property type="match status" value="1"/>
</dbReference>
<evidence type="ECO:0000259" key="3">
    <source>
        <dbReference type="PROSITE" id="PS51186"/>
    </source>
</evidence>
<keyword evidence="5" id="KW-1185">Reference proteome</keyword>
<comment type="caution">
    <text evidence="4">The sequence shown here is derived from an EMBL/GenBank/DDBJ whole genome shotgun (WGS) entry which is preliminary data.</text>
</comment>
<dbReference type="Proteomes" id="UP000569914">
    <property type="component" value="Unassembled WGS sequence"/>
</dbReference>
<dbReference type="Pfam" id="PF13508">
    <property type="entry name" value="Acetyltransf_7"/>
    <property type="match status" value="1"/>
</dbReference>
<dbReference type="PANTHER" id="PTHR43877:SF1">
    <property type="entry name" value="ACETYLTRANSFERASE"/>
    <property type="match status" value="1"/>
</dbReference>
<dbReference type="InterPro" id="IPR016181">
    <property type="entry name" value="Acyl_CoA_acyltransferase"/>
</dbReference>
<organism evidence="4 5">
    <name type="scientific">Microlunatus parietis</name>
    <dbReference type="NCBI Taxonomy" id="682979"/>
    <lineage>
        <taxon>Bacteria</taxon>
        <taxon>Bacillati</taxon>
        <taxon>Actinomycetota</taxon>
        <taxon>Actinomycetes</taxon>
        <taxon>Propionibacteriales</taxon>
        <taxon>Propionibacteriaceae</taxon>
        <taxon>Microlunatus</taxon>
    </lineage>
</organism>
<keyword evidence="2" id="KW-0012">Acyltransferase</keyword>
<dbReference type="SUPFAM" id="SSF55729">
    <property type="entry name" value="Acyl-CoA N-acyltransferases (Nat)"/>
    <property type="match status" value="1"/>
</dbReference>